<dbReference type="EMBL" id="UOGC01000158">
    <property type="protein sequence ID" value="VAX24038.1"/>
    <property type="molecule type" value="Genomic_DNA"/>
</dbReference>
<proteinExistence type="predicted"/>
<dbReference type="AlphaFoldDB" id="A0A3B1CJ56"/>
<sequence>MKQIAILITLIIAVSTTLVHADEVTDQIAEALKAYDKKDYSTATTALGAASTMIRQKRAEDIGKLFPEPLPGWSAGELETSQAGAMMLGGGISTTRKYTKNRMMVKVSVMTDSPMLQAMSMMFANPQFAGRNAKLIVINGRKVIVNSKKNSYQTMIAGRILVSADGKRKTAPELVKQYFNAIDFAGIEKLVQ</sequence>
<evidence type="ECO:0000313" key="1">
    <source>
        <dbReference type="EMBL" id="VAX24038.1"/>
    </source>
</evidence>
<reference evidence="1" key="1">
    <citation type="submission" date="2018-06" db="EMBL/GenBank/DDBJ databases">
        <authorList>
            <person name="Zhirakovskaya E."/>
        </authorList>
    </citation>
    <scope>NUCLEOTIDE SEQUENCE</scope>
</reference>
<name>A0A3B1CJ56_9ZZZZ</name>
<gene>
    <name evidence="1" type="ORF">MNBD_NITROSPINAE01-810</name>
</gene>
<organism evidence="1">
    <name type="scientific">hydrothermal vent metagenome</name>
    <dbReference type="NCBI Taxonomy" id="652676"/>
    <lineage>
        <taxon>unclassified sequences</taxon>
        <taxon>metagenomes</taxon>
        <taxon>ecological metagenomes</taxon>
    </lineage>
</organism>
<protein>
    <submittedName>
        <fullName evidence="1">Uncharacterized protein</fullName>
    </submittedName>
</protein>
<accession>A0A3B1CJ56</accession>